<organism evidence="6 7">
    <name type="scientific">Carya illinoinensis</name>
    <name type="common">Pecan</name>
    <dbReference type="NCBI Taxonomy" id="32201"/>
    <lineage>
        <taxon>Eukaryota</taxon>
        <taxon>Viridiplantae</taxon>
        <taxon>Streptophyta</taxon>
        <taxon>Embryophyta</taxon>
        <taxon>Tracheophyta</taxon>
        <taxon>Spermatophyta</taxon>
        <taxon>Magnoliopsida</taxon>
        <taxon>eudicotyledons</taxon>
        <taxon>Gunneridae</taxon>
        <taxon>Pentapetalae</taxon>
        <taxon>rosids</taxon>
        <taxon>fabids</taxon>
        <taxon>Fagales</taxon>
        <taxon>Juglandaceae</taxon>
        <taxon>Carya</taxon>
    </lineage>
</organism>
<reference evidence="6" key="1">
    <citation type="submission" date="2020-12" db="EMBL/GenBank/DDBJ databases">
        <title>WGS assembly of Carya illinoinensis cv. Pawnee.</title>
        <authorList>
            <person name="Platts A."/>
            <person name="Shu S."/>
            <person name="Wright S."/>
            <person name="Barry K."/>
            <person name="Edger P."/>
            <person name="Pires J.C."/>
            <person name="Schmutz J."/>
        </authorList>
    </citation>
    <scope>NUCLEOTIDE SEQUENCE</scope>
    <source>
        <tissue evidence="6">Leaf</tissue>
    </source>
</reference>
<sequence length="279" mass="31627">MAEVVGLLLSPFLQVFFEKIASGEFVDFFRSRKLDSRLLKRLEIVLLSANAVLEYAEEMQFTEHMVKKWLDELKDAVYDAEDILDEIHTEVLRCKLDAEFQTIATKSLTSLPDKMHVLLPSLGRLSLGNCPEVESFPEGGLPSKLSSIDIIDCDKLIANRRGWGFQNLPSIRYINVQGNCKDVESFPEAGLLPTNLVSLEIGKFPNMKSLDYKALRHLTSLDDLSIYFCPKLKFMKEEGLPASISTLWISQCALLEKQLESRKGKARSKIDHIPDIYIN</sequence>
<dbReference type="InterPro" id="IPR041118">
    <property type="entry name" value="Rx_N"/>
</dbReference>
<dbReference type="GO" id="GO:0006952">
    <property type="term" value="P:defense response"/>
    <property type="evidence" value="ECO:0007669"/>
    <property type="project" value="UniProtKB-KW"/>
</dbReference>
<dbReference type="Pfam" id="PF18052">
    <property type="entry name" value="Rx_N"/>
    <property type="match status" value="1"/>
</dbReference>
<dbReference type="PANTHER" id="PTHR36766">
    <property type="entry name" value="PLANT BROAD-SPECTRUM MILDEW RESISTANCE PROTEIN RPW8"/>
    <property type="match status" value="1"/>
</dbReference>
<keyword evidence="1" id="KW-0677">Repeat</keyword>
<evidence type="ECO:0000256" key="4">
    <source>
        <dbReference type="ARBA" id="ARBA00022840"/>
    </source>
</evidence>
<keyword evidence="3" id="KW-0611">Plant defense</keyword>
<dbReference type="AlphaFoldDB" id="A0A8T1NLG6"/>
<evidence type="ECO:0000256" key="3">
    <source>
        <dbReference type="ARBA" id="ARBA00022821"/>
    </source>
</evidence>
<dbReference type="PANTHER" id="PTHR36766:SF70">
    <property type="entry name" value="DISEASE RESISTANCE PROTEIN RGA4"/>
    <property type="match status" value="1"/>
</dbReference>
<keyword evidence="7" id="KW-1185">Reference proteome</keyword>
<accession>A0A8T1NLG6</accession>
<comment type="caution">
    <text evidence="6">The sequence shown here is derived from an EMBL/GenBank/DDBJ whole genome shotgun (WGS) entry which is preliminary data.</text>
</comment>
<evidence type="ECO:0000259" key="5">
    <source>
        <dbReference type="Pfam" id="PF18052"/>
    </source>
</evidence>
<dbReference type="EMBL" id="CM031821">
    <property type="protein sequence ID" value="KAG6632447.1"/>
    <property type="molecule type" value="Genomic_DNA"/>
</dbReference>
<dbReference type="EMBL" id="CM031821">
    <property type="protein sequence ID" value="KAG6632449.1"/>
    <property type="molecule type" value="Genomic_DNA"/>
</dbReference>
<dbReference type="GO" id="GO:0005524">
    <property type="term" value="F:ATP binding"/>
    <property type="evidence" value="ECO:0007669"/>
    <property type="project" value="UniProtKB-KW"/>
</dbReference>
<evidence type="ECO:0000256" key="1">
    <source>
        <dbReference type="ARBA" id="ARBA00022737"/>
    </source>
</evidence>
<evidence type="ECO:0000256" key="2">
    <source>
        <dbReference type="ARBA" id="ARBA00022741"/>
    </source>
</evidence>
<dbReference type="EMBL" id="CM031821">
    <property type="protein sequence ID" value="KAG6632448.1"/>
    <property type="molecule type" value="Genomic_DNA"/>
</dbReference>
<keyword evidence="2" id="KW-0547">Nucleotide-binding</keyword>
<feature type="domain" description="Disease resistance N-terminal" evidence="5">
    <location>
        <begin position="9"/>
        <end position="98"/>
    </location>
</feature>
<proteinExistence type="predicted"/>
<protein>
    <recommendedName>
        <fullName evidence="5">Disease resistance N-terminal domain-containing protein</fullName>
    </recommendedName>
</protein>
<keyword evidence="4" id="KW-0067">ATP-binding</keyword>
<evidence type="ECO:0000313" key="6">
    <source>
        <dbReference type="EMBL" id="KAG6632449.1"/>
    </source>
</evidence>
<dbReference type="Proteomes" id="UP000811609">
    <property type="component" value="Chromosome 13"/>
</dbReference>
<name>A0A8T1NLG6_CARIL</name>
<evidence type="ECO:0000313" key="7">
    <source>
        <dbReference type="Proteomes" id="UP000811609"/>
    </source>
</evidence>
<gene>
    <name evidence="6" type="ORF">CIPAW_13G160300</name>
</gene>